<dbReference type="Proteomes" id="UP001281761">
    <property type="component" value="Unassembled WGS sequence"/>
</dbReference>
<feature type="compositionally biased region" description="Polar residues" evidence="1">
    <location>
        <begin position="39"/>
        <end position="62"/>
    </location>
</feature>
<evidence type="ECO:0000313" key="3">
    <source>
        <dbReference type="Proteomes" id="UP001281761"/>
    </source>
</evidence>
<sequence length="184" mass="20238">MPPPIIPHNVSSTNPLELLPPNEGNLETAESGLIETSPKIPTSSEPNTVEEQPVNPSTTDTNVDCPADIQQTSAQLVDPVPSIVQSFSENKPAPTRVPPPPVQQPQSLPVQIHSAPAVKAPRLSAKKNKNTKKQKPNQNYYSHNQSDDDEDESFDIEQSADDDLGYDDDDDDDYNDYDDDDDYD</sequence>
<name>A0ABQ9WZM3_9EUKA</name>
<gene>
    <name evidence="2" type="ORF">BLNAU_20334</name>
</gene>
<feature type="compositionally biased region" description="Basic residues" evidence="1">
    <location>
        <begin position="124"/>
        <end position="135"/>
    </location>
</feature>
<proteinExistence type="predicted"/>
<reference evidence="2 3" key="1">
    <citation type="journal article" date="2022" name="bioRxiv">
        <title>Genomics of Preaxostyla Flagellates Illuminates Evolutionary Transitions and the Path Towards Mitochondrial Loss.</title>
        <authorList>
            <person name="Novak L.V.F."/>
            <person name="Treitli S.C."/>
            <person name="Pyrih J."/>
            <person name="Halakuc P."/>
            <person name="Pipaliya S.V."/>
            <person name="Vacek V."/>
            <person name="Brzon O."/>
            <person name="Soukal P."/>
            <person name="Eme L."/>
            <person name="Dacks J.B."/>
            <person name="Karnkowska A."/>
            <person name="Elias M."/>
            <person name="Hampl V."/>
        </authorList>
    </citation>
    <scope>NUCLEOTIDE SEQUENCE [LARGE SCALE GENOMIC DNA]</scope>
    <source>
        <strain evidence="2">NAU3</strain>
        <tissue evidence="2">Gut</tissue>
    </source>
</reference>
<evidence type="ECO:0000256" key="1">
    <source>
        <dbReference type="SAM" id="MobiDB-lite"/>
    </source>
</evidence>
<keyword evidence="3" id="KW-1185">Reference proteome</keyword>
<accession>A0ABQ9WZM3</accession>
<feature type="compositionally biased region" description="Acidic residues" evidence="1">
    <location>
        <begin position="147"/>
        <end position="184"/>
    </location>
</feature>
<evidence type="ECO:0000313" key="2">
    <source>
        <dbReference type="EMBL" id="KAK2944748.1"/>
    </source>
</evidence>
<organism evidence="2 3">
    <name type="scientific">Blattamonas nauphoetae</name>
    <dbReference type="NCBI Taxonomy" id="2049346"/>
    <lineage>
        <taxon>Eukaryota</taxon>
        <taxon>Metamonada</taxon>
        <taxon>Preaxostyla</taxon>
        <taxon>Oxymonadida</taxon>
        <taxon>Blattamonas</taxon>
    </lineage>
</organism>
<comment type="caution">
    <text evidence="2">The sequence shown here is derived from an EMBL/GenBank/DDBJ whole genome shotgun (WGS) entry which is preliminary data.</text>
</comment>
<feature type="region of interest" description="Disordered" evidence="1">
    <location>
        <begin position="1"/>
        <end position="184"/>
    </location>
</feature>
<protein>
    <submittedName>
        <fullName evidence="2">Uncharacterized protein</fullName>
    </submittedName>
</protein>
<feature type="compositionally biased region" description="Low complexity" evidence="1">
    <location>
        <begin position="14"/>
        <end position="27"/>
    </location>
</feature>
<dbReference type="EMBL" id="JARBJD010000286">
    <property type="protein sequence ID" value="KAK2944748.1"/>
    <property type="molecule type" value="Genomic_DNA"/>
</dbReference>